<proteinExistence type="predicted"/>
<evidence type="ECO:0000313" key="1">
    <source>
        <dbReference type="EMBL" id="KAF2019210.1"/>
    </source>
</evidence>
<protein>
    <submittedName>
        <fullName evidence="1">Uncharacterized protein</fullName>
    </submittedName>
</protein>
<evidence type="ECO:0000313" key="2">
    <source>
        <dbReference type="Proteomes" id="UP000799778"/>
    </source>
</evidence>
<dbReference type="RefSeq" id="XP_033387549.1">
    <property type="nucleotide sequence ID" value="XM_033532928.1"/>
</dbReference>
<keyword evidence="2" id="KW-1185">Reference proteome</keyword>
<sequence>MGNSSSSEEQQVPSKLPDLGDNVLSWKKHSAYVTLVEKIREKSPAVRKLNDSQIGALFLCRQAADEACSDAVFDRRKFAETCLTIAQAESSSRNLPHENHATAVGIYQQTKTFGQRDIKGHWKETLSKETRLHIKESTGRIYRIMNNEQKDWRDKDIVDVCYRIQVCEKENKGIYSDKDRIEVSRTIAGAFYPDQPSMKSRTYPEPTR</sequence>
<dbReference type="EMBL" id="ML978067">
    <property type="protein sequence ID" value="KAF2019210.1"/>
    <property type="molecule type" value="Genomic_DNA"/>
</dbReference>
<dbReference type="GeneID" id="54290325"/>
<reference evidence="1" key="1">
    <citation type="journal article" date="2020" name="Stud. Mycol.">
        <title>101 Dothideomycetes genomes: a test case for predicting lifestyles and emergence of pathogens.</title>
        <authorList>
            <person name="Haridas S."/>
            <person name="Albert R."/>
            <person name="Binder M."/>
            <person name="Bloem J."/>
            <person name="Labutti K."/>
            <person name="Salamov A."/>
            <person name="Andreopoulos B."/>
            <person name="Baker S."/>
            <person name="Barry K."/>
            <person name="Bills G."/>
            <person name="Bluhm B."/>
            <person name="Cannon C."/>
            <person name="Castanera R."/>
            <person name="Culley D."/>
            <person name="Daum C."/>
            <person name="Ezra D."/>
            <person name="Gonzalez J."/>
            <person name="Henrissat B."/>
            <person name="Kuo A."/>
            <person name="Liang C."/>
            <person name="Lipzen A."/>
            <person name="Lutzoni F."/>
            <person name="Magnuson J."/>
            <person name="Mondo S."/>
            <person name="Nolan M."/>
            <person name="Ohm R."/>
            <person name="Pangilinan J."/>
            <person name="Park H.-J."/>
            <person name="Ramirez L."/>
            <person name="Alfaro M."/>
            <person name="Sun H."/>
            <person name="Tritt A."/>
            <person name="Yoshinaga Y."/>
            <person name="Zwiers L.-H."/>
            <person name="Turgeon B."/>
            <person name="Goodwin S."/>
            <person name="Spatafora J."/>
            <person name="Crous P."/>
            <person name="Grigoriev I."/>
        </authorList>
    </citation>
    <scope>NUCLEOTIDE SEQUENCE</scope>
    <source>
        <strain evidence="1">CBS 175.79</strain>
    </source>
</reference>
<dbReference type="AlphaFoldDB" id="A0A6A5Y332"/>
<accession>A0A6A5Y332</accession>
<organism evidence="1 2">
    <name type="scientific">Aaosphaeria arxii CBS 175.79</name>
    <dbReference type="NCBI Taxonomy" id="1450172"/>
    <lineage>
        <taxon>Eukaryota</taxon>
        <taxon>Fungi</taxon>
        <taxon>Dikarya</taxon>
        <taxon>Ascomycota</taxon>
        <taxon>Pezizomycotina</taxon>
        <taxon>Dothideomycetes</taxon>
        <taxon>Pleosporomycetidae</taxon>
        <taxon>Pleosporales</taxon>
        <taxon>Pleosporales incertae sedis</taxon>
        <taxon>Aaosphaeria</taxon>
    </lineage>
</organism>
<dbReference type="Proteomes" id="UP000799778">
    <property type="component" value="Unassembled WGS sequence"/>
</dbReference>
<name>A0A6A5Y332_9PLEO</name>
<gene>
    <name evidence="1" type="ORF">BU24DRAFT_476255</name>
</gene>